<feature type="compositionally biased region" description="Pro residues" evidence="1">
    <location>
        <begin position="622"/>
        <end position="636"/>
    </location>
</feature>
<reference evidence="3 4" key="1">
    <citation type="submission" date="2015-06" db="EMBL/GenBank/DDBJ databases">
        <title>Draft genome of the ant-associated black yeast Phialophora attae CBS 131958.</title>
        <authorList>
            <person name="Moreno L.F."/>
            <person name="Stielow B.J."/>
            <person name="de Hoog S."/>
            <person name="Vicente V.A."/>
            <person name="Weiss V.A."/>
            <person name="de Vries M."/>
            <person name="Cruz L.M."/>
            <person name="Souza E.M."/>
        </authorList>
    </citation>
    <scope>NUCLEOTIDE SEQUENCE [LARGE SCALE GENOMIC DNA]</scope>
    <source>
        <strain evidence="3 4">CBS 131958</strain>
    </source>
</reference>
<dbReference type="OrthoDB" id="674604at2759"/>
<comment type="caution">
    <text evidence="3">The sequence shown here is derived from an EMBL/GenBank/DDBJ whole genome shotgun (WGS) entry which is preliminary data.</text>
</comment>
<accession>A0A0N1H013</accession>
<organism evidence="3 4">
    <name type="scientific">Cyphellophora attinorum</name>
    <dbReference type="NCBI Taxonomy" id="1664694"/>
    <lineage>
        <taxon>Eukaryota</taxon>
        <taxon>Fungi</taxon>
        <taxon>Dikarya</taxon>
        <taxon>Ascomycota</taxon>
        <taxon>Pezizomycotina</taxon>
        <taxon>Eurotiomycetes</taxon>
        <taxon>Chaetothyriomycetidae</taxon>
        <taxon>Chaetothyriales</taxon>
        <taxon>Cyphellophoraceae</taxon>
        <taxon>Cyphellophora</taxon>
    </lineage>
</organism>
<dbReference type="VEuPathDB" id="FungiDB:AB675_3649"/>
<evidence type="ECO:0000259" key="2">
    <source>
        <dbReference type="Pfam" id="PF06985"/>
    </source>
</evidence>
<dbReference type="InterPro" id="IPR010730">
    <property type="entry name" value="HET"/>
</dbReference>
<keyword evidence="4" id="KW-1185">Reference proteome</keyword>
<dbReference type="PANTHER" id="PTHR10622">
    <property type="entry name" value="HET DOMAIN-CONTAINING PROTEIN"/>
    <property type="match status" value="1"/>
</dbReference>
<gene>
    <name evidence="3" type="ORF">AB675_3649</name>
</gene>
<name>A0A0N1H013_9EURO</name>
<feature type="region of interest" description="Disordered" evidence="1">
    <location>
        <begin position="589"/>
        <end position="636"/>
    </location>
</feature>
<dbReference type="PANTHER" id="PTHR10622:SF12">
    <property type="entry name" value="HET DOMAIN-CONTAINING PROTEIN"/>
    <property type="match status" value="1"/>
</dbReference>
<dbReference type="RefSeq" id="XP_017996985.1">
    <property type="nucleotide sequence ID" value="XM_018143718.1"/>
</dbReference>
<sequence>MRLLNTTNRRLEPDHFAGKRIPPYAILSHTWRDREVTYADITAPNPEELTAWDKVVWTCRLAEAAGIEYAWIDSCCIDRSSSTELSEAINSMYKWYERAVVCYAWLSDLVETGDLADTLSTCRWWKRGWCLQELLAPEKVLFYDKAWNLRGSKYELRATISRITSIDAKVLTRQLPLKRVPIGARMSWASGRETTRIEDIAYCLLGIFNVNLALVYGEEEKAFKRLQLEIVASSSDASIFYWKLPRSDHGFGHALTKSVYCGVLAPSPAAFSCARSLTARDLYRAQEYTVTNMGIKANDLVVTQYSTDLSSMRYVLPLSYEGFRLRRMTAVRLRKCGRDTFVREDPETLLDETENFQATEAEKYLLTEVPAEQTPFGMLPDSAFAIAHTRQSVLQIEHSPWVNLSRAFPGSTFDFQDKVFFTPVELSANHDDYDRALLRLVIRPYHETKGDRAAETFECCLVALGWSGFEEEDLTLSLVSRKSSHRQSVDMIESRAAMWDITTADILRLIKENRIPFAQEIRFHDTESNRMVVIRVRAVRTTDVAVCPYPFWKVGITCEEEQVPREQKRPQRMVSAAYKWLQGRHDPDLAEGNSKVKVSHHSYKASGWGDGGGGSGWRGHSPEPPPRPGHGPPDML</sequence>
<feature type="compositionally biased region" description="Gly residues" evidence="1">
    <location>
        <begin position="608"/>
        <end position="617"/>
    </location>
</feature>
<dbReference type="GeneID" id="28735598"/>
<protein>
    <submittedName>
        <fullName evidence="3">Vegetative incompatibility protein HET-E-1</fullName>
    </submittedName>
</protein>
<dbReference type="Proteomes" id="UP000038010">
    <property type="component" value="Unassembled WGS sequence"/>
</dbReference>
<dbReference type="Pfam" id="PF06985">
    <property type="entry name" value="HET"/>
    <property type="match status" value="1"/>
</dbReference>
<dbReference type="AlphaFoldDB" id="A0A0N1H013"/>
<evidence type="ECO:0000313" key="4">
    <source>
        <dbReference type="Proteomes" id="UP000038010"/>
    </source>
</evidence>
<evidence type="ECO:0000256" key="1">
    <source>
        <dbReference type="SAM" id="MobiDB-lite"/>
    </source>
</evidence>
<feature type="domain" description="Heterokaryon incompatibility" evidence="2">
    <location>
        <begin position="24"/>
        <end position="111"/>
    </location>
</feature>
<dbReference type="EMBL" id="LFJN01000026">
    <property type="protein sequence ID" value="KPI37022.1"/>
    <property type="molecule type" value="Genomic_DNA"/>
</dbReference>
<dbReference type="STRING" id="1664694.A0A0N1H013"/>
<evidence type="ECO:0000313" key="3">
    <source>
        <dbReference type="EMBL" id="KPI37022.1"/>
    </source>
</evidence>
<proteinExistence type="predicted"/>